<evidence type="ECO:0000313" key="2">
    <source>
        <dbReference type="Proteomes" id="UP000029780"/>
    </source>
</evidence>
<dbReference type="OrthoDB" id="2669at10239"/>
<dbReference type="Proteomes" id="UP000029780">
    <property type="component" value="Segment"/>
</dbReference>
<accession>D2XAS9</accession>
<keyword evidence="2" id="KW-1185">Reference proteome</keyword>
<organism evidence="1 2">
    <name type="scientific">Marseillevirus marseillevirus</name>
    <name type="common">GBM</name>
    <dbReference type="NCBI Taxonomy" id="694581"/>
    <lineage>
        <taxon>Viruses</taxon>
        <taxon>Varidnaviria</taxon>
        <taxon>Bamfordvirae</taxon>
        <taxon>Nucleocytoviricota</taxon>
        <taxon>Megaviricetes</taxon>
        <taxon>Pimascovirales</taxon>
        <taxon>Pimascovirales incertae sedis</taxon>
        <taxon>Marseilleviridae</taxon>
        <taxon>Marseillevirus</taxon>
        <taxon>Marseillevirus massiliense</taxon>
    </lineage>
</organism>
<dbReference type="KEGG" id="vg:8746519"/>
<protein>
    <submittedName>
        <fullName evidence="1">Glycosyltransferase</fullName>
    </submittedName>
</protein>
<proteinExistence type="predicted"/>
<dbReference type="EMBL" id="GU071086">
    <property type="protein sequence ID" value="ADB04056.1"/>
    <property type="molecule type" value="Genomic_DNA"/>
</dbReference>
<evidence type="ECO:0000313" key="1">
    <source>
        <dbReference type="EMBL" id="ADB04056.1"/>
    </source>
</evidence>
<name>D2XAS9_GBMV</name>
<organismHost>
    <name type="scientific">Acanthamoeba</name>
    <dbReference type="NCBI Taxonomy" id="5754"/>
</organismHost>
<dbReference type="RefSeq" id="YP_003407018.1">
    <property type="nucleotide sequence ID" value="NC_013756.1"/>
</dbReference>
<reference evidence="1 2" key="1">
    <citation type="journal article" date="2009" name="Proc. Natl. Acad. Sci. U.S.A.">
        <title>Giant Marseillevirus highlights the role of amoebae as a melting pot in emergence of chimeric microorganisms.</title>
        <authorList>
            <person name="Boyer M."/>
            <person name="Yutin N."/>
            <person name="Pagnier I."/>
            <person name="Barrassi L."/>
            <person name="Fournous G."/>
            <person name="Espinosa L."/>
            <person name="Robert C."/>
            <person name="Azza S."/>
            <person name="Sun S."/>
            <person name="Rossmann M.G."/>
            <person name="Suzan-Monti M."/>
            <person name="La Scola B."/>
            <person name="Koonin E.V."/>
            <person name="Raoult D."/>
        </authorList>
    </citation>
    <scope>NUCLEOTIDE SEQUENCE [LARGE SCALE GENOMIC DNA]</scope>
    <source>
        <strain evidence="1 2">T19</strain>
    </source>
</reference>
<dbReference type="GeneID" id="8746519"/>
<sequence>MQTTYRNAKTLHGLDVDIAKSGVQKYVRRNILEKALWCVFELDLFAEATDKQAGEGIRANLLHRLMVIFLEEISVCNLSLWLLLAGKFQILFSAREKRKEKEPGTRSWNALREKEKESLVWVTTQMCRSRHIRILSHTRSAFGHGKSEESLQVSKEFYPDFYREISSFGEEEPEPEFQLLLEKEDEETKRLCDNFISALEHSKYSAFHWATQIFEKKKVKGKYYRSSKAEFLIFWILEKYFETKNEEKFLLSVHKVALEWCKELSGLRESFLCWWCLVCACVVGWQEREPVDDVPNTSEVFARNDKELPAMEIDSYVVDKHTKQGRSRGADSEEFVFDGAFVAREAKIGHSQLRAFYEDINVFRVSGMKGVRRRRVSRESDLFKFIVKAQLVCGYGKTDTYFAVEKATGKRVFVKGPFKQKKNVETVVRLSKIKEAFGIPSLSPRRLALRPDFFPDCVMGIRARMRDRDRISCFLVFPDETNEEVLPTTIKKGNVTPETEVVDWTKVKSMEHFDVIGCENKDVRFDFCVAVMFRKICGIPDLAQRNFLYVPRKTALYSIDEDICGREVDIEKELKKNRYAAYKEILKKEKPRLMEVLANWKSIVLSDTLRLPEELSKEFLLEKMETLL</sequence>
<gene>
    <name evidence="1" type="ORF">MAR_ORF282</name>
</gene>